<feature type="transmembrane region" description="Helical" evidence="2">
    <location>
        <begin position="251"/>
        <end position="270"/>
    </location>
</feature>
<feature type="compositionally biased region" description="Acidic residues" evidence="1">
    <location>
        <begin position="169"/>
        <end position="179"/>
    </location>
</feature>
<protein>
    <submittedName>
        <fullName evidence="3">Uncharacterized protein</fullName>
    </submittedName>
</protein>
<name>A0AAU2K3N5_9ACTN</name>
<feature type="transmembrane region" description="Helical" evidence="2">
    <location>
        <begin position="309"/>
        <end position="332"/>
    </location>
</feature>
<keyword evidence="2" id="KW-0472">Membrane</keyword>
<evidence type="ECO:0000313" key="3">
    <source>
        <dbReference type="EMBL" id="WTU78385.1"/>
    </source>
</evidence>
<dbReference type="AlphaFoldDB" id="A0AAU2K3N5"/>
<proteinExistence type="predicted"/>
<accession>A0AAU2K3N5</accession>
<evidence type="ECO:0000256" key="2">
    <source>
        <dbReference type="SAM" id="Phobius"/>
    </source>
</evidence>
<reference evidence="3" key="1">
    <citation type="submission" date="2022-10" db="EMBL/GenBank/DDBJ databases">
        <title>The complete genomes of actinobacterial strains from the NBC collection.</title>
        <authorList>
            <person name="Joergensen T.S."/>
            <person name="Alvarez Arevalo M."/>
            <person name="Sterndorff E.B."/>
            <person name="Faurdal D."/>
            <person name="Vuksanovic O."/>
            <person name="Mourched A.-S."/>
            <person name="Charusanti P."/>
            <person name="Shaw S."/>
            <person name="Blin K."/>
            <person name="Weber T."/>
        </authorList>
    </citation>
    <scope>NUCLEOTIDE SEQUENCE</scope>
    <source>
        <strain evidence="3">NBC_00049</strain>
    </source>
</reference>
<keyword evidence="2" id="KW-0812">Transmembrane</keyword>
<keyword evidence="2" id="KW-1133">Transmembrane helix</keyword>
<feature type="transmembrane region" description="Helical" evidence="2">
    <location>
        <begin position="220"/>
        <end position="239"/>
    </location>
</feature>
<feature type="compositionally biased region" description="Basic and acidic residues" evidence="1">
    <location>
        <begin position="125"/>
        <end position="139"/>
    </location>
</feature>
<sequence length="340" mass="36096">MNDPITLAATEHEDRHGTPDTPSSDDPAQPIRTLLETAATCRPLEEVTALVSLLKESGRLPDAGHEALRKAAVCRPVHDVQRMVALLGEPPHEVVEADITLRAAAVGRSIEDVALLVDILGNERAQRAERAERDERDGRPVPGKRDRRGGRDGWIHRPGRPGPTGPADPYEDQYEEPELHEEPYEPPYQELYDAPYQERPRRTAAAPVAEPATSPALRHVLRWPVALALLVSGVLHLPTDLTTLSSASPGAYLPLLVTALCLGLGALLALRDTPTVWRAGAAVAVGVVALHVVGGALRFDPLVGAVGGSVAWAGVAVMLCAAAGAVLAGLALRKPQESSA</sequence>
<feature type="region of interest" description="Disordered" evidence="1">
    <location>
        <begin position="1"/>
        <end position="29"/>
    </location>
</feature>
<dbReference type="EMBL" id="CP108264">
    <property type="protein sequence ID" value="WTU78385.1"/>
    <property type="molecule type" value="Genomic_DNA"/>
</dbReference>
<evidence type="ECO:0000256" key="1">
    <source>
        <dbReference type="SAM" id="MobiDB-lite"/>
    </source>
</evidence>
<feature type="transmembrane region" description="Helical" evidence="2">
    <location>
        <begin position="277"/>
        <end position="297"/>
    </location>
</feature>
<gene>
    <name evidence="3" type="ORF">OG327_36615</name>
</gene>
<feature type="region of interest" description="Disordered" evidence="1">
    <location>
        <begin position="125"/>
        <end position="185"/>
    </location>
</feature>
<organism evidence="3">
    <name type="scientific">Streptomyces sp. NBC_00049</name>
    <dbReference type="NCBI Taxonomy" id="2903617"/>
    <lineage>
        <taxon>Bacteria</taxon>
        <taxon>Bacillati</taxon>
        <taxon>Actinomycetota</taxon>
        <taxon>Actinomycetes</taxon>
        <taxon>Kitasatosporales</taxon>
        <taxon>Streptomycetaceae</taxon>
        <taxon>Streptomyces</taxon>
    </lineage>
</organism>